<dbReference type="Proteomes" id="UP000317093">
    <property type="component" value="Chromosome"/>
</dbReference>
<dbReference type="OrthoDB" id="284702at2"/>
<evidence type="ECO:0000313" key="1">
    <source>
        <dbReference type="EMBL" id="QDU60533.1"/>
    </source>
</evidence>
<evidence type="ECO:0000313" key="2">
    <source>
        <dbReference type="Proteomes" id="UP000317093"/>
    </source>
</evidence>
<reference evidence="1 2" key="1">
    <citation type="submission" date="2019-02" db="EMBL/GenBank/DDBJ databases">
        <title>Deep-cultivation of Planctomycetes and their phenomic and genomic characterization uncovers novel biology.</title>
        <authorList>
            <person name="Wiegand S."/>
            <person name="Jogler M."/>
            <person name="Boedeker C."/>
            <person name="Pinto D."/>
            <person name="Vollmers J."/>
            <person name="Rivas-Marin E."/>
            <person name="Kohn T."/>
            <person name="Peeters S.H."/>
            <person name="Heuer A."/>
            <person name="Rast P."/>
            <person name="Oberbeckmann S."/>
            <person name="Bunk B."/>
            <person name="Jeske O."/>
            <person name="Meyerdierks A."/>
            <person name="Storesund J.E."/>
            <person name="Kallscheuer N."/>
            <person name="Luecker S."/>
            <person name="Lage O.M."/>
            <person name="Pohl T."/>
            <person name="Merkel B.J."/>
            <person name="Hornburger P."/>
            <person name="Mueller R.-W."/>
            <person name="Bruemmer F."/>
            <person name="Labrenz M."/>
            <person name="Spormann A.M."/>
            <person name="Op den Camp H."/>
            <person name="Overmann J."/>
            <person name="Amann R."/>
            <person name="Jetten M.S.M."/>
            <person name="Mascher T."/>
            <person name="Medema M.H."/>
            <person name="Devos D.P."/>
            <person name="Kaster A.-K."/>
            <person name="Ovreas L."/>
            <person name="Rohde M."/>
            <person name="Galperin M.Y."/>
            <person name="Jogler C."/>
        </authorList>
    </citation>
    <scope>NUCLEOTIDE SEQUENCE [LARGE SCALE GENOMIC DNA]</scope>
    <source>
        <strain evidence="1 2">Pan216</strain>
    </source>
</reference>
<dbReference type="AlphaFoldDB" id="A0A518B0M3"/>
<proteinExistence type="predicted"/>
<accession>A0A518B0M3</accession>
<dbReference type="EMBL" id="CP036279">
    <property type="protein sequence ID" value="QDU60533.1"/>
    <property type="molecule type" value="Genomic_DNA"/>
</dbReference>
<keyword evidence="2" id="KW-1185">Reference proteome</keyword>
<organism evidence="1 2">
    <name type="scientific">Kolteria novifilia</name>
    <dbReference type="NCBI Taxonomy" id="2527975"/>
    <lineage>
        <taxon>Bacteria</taxon>
        <taxon>Pseudomonadati</taxon>
        <taxon>Planctomycetota</taxon>
        <taxon>Planctomycetia</taxon>
        <taxon>Kolteriales</taxon>
        <taxon>Kolteriaceae</taxon>
        <taxon>Kolteria</taxon>
    </lineage>
</organism>
<dbReference type="KEGG" id="knv:Pan216_13750"/>
<gene>
    <name evidence="1" type="ORF">Pan216_13750</name>
</gene>
<protein>
    <submittedName>
        <fullName evidence="1">Uncharacterized protein</fullName>
    </submittedName>
</protein>
<sequence length="87" mass="9430">MSDWSGGYGSGKRPAGARIPVKVHRHVSLIQLGDPILAEELLARARLSQMIIGRLTDEVLLIEPGKAQEVVEELKRMGHTSNVMGAS</sequence>
<name>A0A518B0M3_9BACT</name>
<dbReference type="RefSeq" id="WP_145256520.1">
    <property type="nucleotide sequence ID" value="NZ_CP036279.1"/>
</dbReference>